<dbReference type="EMBL" id="CALNXJ010000013">
    <property type="protein sequence ID" value="CAH3112826.1"/>
    <property type="molecule type" value="Genomic_DNA"/>
</dbReference>
<evidence type="ECO:0000256" key="1">
    <source>
        <dbReference type="ARBA" id="ARBA00005771"/>
    </source>
</evidence>
<protein>
    <recommendedName>
        <fullName evidence="4">Sulfotransferase domain-containing protein</fullName>
    </recommendedName>
</protein>
<organism evidence="5 6">
    <name type="scientific">Pocillopora meandrina</name>
    <dbReference type="NCBI Taxonomy" id="46732"/>
    <lineage>
        <taxon>Eukaryota</taxon>
        <taxon>Metazoa</taxon>
        <taxon>Cnidaria</taxon>
        <taxon>Anthozoa</taxon>
        <taxon>Hexacorallia</taxon>
        <taxon>Scleractinia</taxon>
        <taxon>Astrocoeniina</taxon>
        <taxon>Pocilloporidae</taxon>
        <taxon>Pocillopora</taxon>
    </lineage>
</organism>
<dbReference type="Proteomes" id="UP001159428">
    <property type="component" value="Unassembled WGS sequence"/>
</dbReference>
<feature type="region of interest" description="Disordered" evidence="3">
    <location>
        <begin position="570"/>
        <end position="590"/>
    </location>
</feature>
<comment type="caution">
    <text evidence="5">The sequence shown here is derived from an EMBL/GenBank/DDBJ whole genome shotgun (WGS) entry which is preliminary data.</text>
</comment>
<keyword evidence="6" id="KW-1185">Reference proteome</keyword>
<evidence type="ECO:0000313" key="6">
    <source>
        <dbReference type="Proteomes" id="UP001159428"/>
    </source>
</evidence>
<evidence type="ECO:0000259" key="4">
    <source>
        <dbReference type="Pfam" id="PF00685"/>
    </source>
</evidence>
<accession>A0AAU9WFQ5</accession>
<reference evidence="5 6" key="1">
    <citation type="submission" date="2022-05" db="EMBL/GenBank/DDBJ databases">
        <authorList>
            <consortium name="Genoscope - CEA"/>
            <person name="William W."/>
        </authorList>
    </citation>
    <scope>NUCLEOTIDE SEQUENCE [LARGE SCALE GENOMIC DNA]</scope>
</reference>
<sequence>MSEHFTVIQEKEGEFFGPRQALIHGVRLTFYAPNIDKDFERDLSRFETRSEDIYVVSFPKSGTTWVQEIVWQIFNDGKISEERMESRHPFLEKNQLFDRPRDESDGQKVSVTSRPSPRLIRSHLPYHVIPMSKEESKRSKYIYVARNPRDVAVSYYHFVLSFGPSSYFNGTWEFFVKLFLEGKNSYGFWSDHVLPWWKHRDEPHVLFLKYEDLKKDLRGNVRLISEFLEKPLSDEMIRKIAHQCTFAEMKNNSNSYVISAYATKPNLLRKGQIGDWKRLFSEELNKQFEETYCVAKQSNLFSVKLQTGTDEESYHLTATEKSDFTTTWPWRVWIRDYENYINPNIRMYIIHTFFDTFPWEKEKNVLGPIQKIRLTGKDVKKKKNYKLKNYGQCETLLHEIRTSFSPSSTPFVLRQERQTWQNSFNVLRRESVANFPKALTSTILFIVKLINGGIGKASMTPGKASTRMIFTISPTMSEHFTVIQEKEGEFFGPRQALIHGVRLSFYVPNIDKDFERDLSRFETRSEDIYVVSFPKSGTTWVQEIVWQILNDGKISEERVESRSPFLEKSQLFDRPGDESDEQKVSVTSRPSPRLIKSHLPYHVIPKSKEESKKEASIFTWQEIQETLLFHIITSS</sequence>
<dbReference type="SUPFAM" id="SSF52540">
    <property type="entry name" value="P-loop containing nucleoside triphosphate hydrolases"/>
    <property type="match status" value="2"/>
</dbReference>
<dbReference type="InterPro" id="IPR027417">
    <property type="entry name" value="P-loop_NTPase"/>
</dbReference>
<dbReference type="AlphaFoldDB" id="A0AAU9WFQ5"/>
<comment type="similarity">
    <text evidence="1">Belongs to the sulfotransferase 1 family.</text>
</comment>
<dbReference type="Pfam" id="PF00685">
    <property type="entry name" value="Sulfotransfer_1"/>
    <property type="match status" value="2"/>
</dbReference>
<feature type="compositionally biased region" description="Basic and acidic residues" evidence="3">
    <location>
        <begin position="570"/>
        <end position="583"/>
    </location>
</feature>
<keyword evidence="2" id="KW-0808">Transferase</keyword>
<name>A0AAU9WFQ5_9CNID</name>
<evidence type="ECO:0000256" key="2">
    <source>
        <dbReference type="ARBA" id="ARBA00022679"/>
    </source>
</evidence>
<gene>
    <name evidence="5" type="ORF">PMEA_00004672</name>
</gene>
<feature type="domain" description="Sulfotransferase" evidence="4">
    <location>
        <begin position="51"/>
        <end position="292"/>
    </location>
</feature>
<dbReference type="GO" id="GO:0008146">
    <property type="term" value="F:sulfotransferase activity"/>
    <property type="evidence" value="ECO:0007669"/>
    <property type="project" value="InterPro"/>
</dbReference>
<proteinExistence type="inferred from homology"/>
<evidence type="ECO:0000313" key="5">
    <source>
        <dbReference type="EMBL" id="CAH3112826.1"/>
    </source>
</evidence>
<evidence type="ECO:0000256" key="3">
    <source>
        <dbReference type="SAM" id="MobiDB-lite"/>
    </source>
</evidence>
<dbReference type="PANTHER" id="PTHR11783">
    <property type="entry name" value="SULFOTRANSFERASE SULT"/>
    <property type="match status" value="1"/>
</dbReference>
<dbReference type="InterPro" id="IPR000863">
    <property type="entry name" value="Sulfotransferase_dom"/>
</dbReference>
<dbReference type="Gene3D" id="3.40.50.300">
    <property type="entry name" value="P-loop containing nucleotide triphosphate hydrolases"/>
    <property type="match status" value="2"/>
</dbReference>
<feature type="domain" description="Sulfotransferase" evidence="4">
    <location>
        <begin position="526"/>
        <end position="611"/>
    </location>
</feature>